<evidence type="ECO:0000256" key="3">
    <source>
        <dbReference type="ARBA" id="ARBA00022801"/>
    </source>
</evidence>
<dbReference type="PANTHER" id="PTHR30471">
    <property type="entry name" value="DNA REPAIR PROTEIN RADC"/>
    <property type="match status" value="1"/>
</dbReference>
<keyword evidence="4" id="KW-0862">Zinc</keyword>
<dbReference type="GO" id="GO:0008237">
    <property type="term" value="F:metallopeptidase activity"/>
    <property type="evidence" value="ECO:0007669"/>
    <property type="project" value="UniProtKB-KW"/>
</dbReference>
<evidence type="ECO:0000256" key="5">
    <source>
        <dbReference type="ARBA" id="ARBA00023049"/>
    </source>
</evidence>
<dbReference type="SUPFAM" id="SSF47781">
    <property type="entry name" value="RuvA domain 2-like"/>
    <property type="match status" value="1"/>
</dbReference>
<dbReference type="InterPro" id="IPR025657">
    <property type="entry name" value="RadC_JAB"/>
</dbReference>
<dbReference type="PROSITE" id="PS01302">
    <property type="entry name" value="UPF0758"/>
    <property type="match status" value="1"/>
</dbReference>
<keyword evidence="5" id="KW-0482">Metalloprotease</keyword>
<dbReference type="PANTHER" id="PTHR30471:SF3">
    <property type="entry name" value="UPF0758 PROTEIN YEES-RELATED"/>
    <property type="match status" value="1"/>
</dbReference>
<protein>
    <submittedName>
        <fullName evidence="8">JAB domain-containing protein</fullName>
    </submittedName>
</protein>
<dbReference type="InterPro" id="IPR037518">
    <property type="entry name" value="MPN"/>
</dbReference>
<feature type="domain" description="MPN" evidence="7">
    <location>
        <begin position="192"/>
        <end position="314"/>
    </location>
</feature>
<dbReference type="NCBIfam" id="TIGR00608">
    <property type="entry name" value="radc"/>
    <property type="match status" value="1"/>
</dbReference>
<evidence type="ECO:0000256" key="2">
    <source>
        <dbReference type="ARBA" id="ARBA00022723"/>
    </source>
</evidence>
<dbReference type="Gene3D" id="3.40.140.10">
    <property type="entry name" value="Cytidine Deaminase, domain 2"/>
    <property type="match status" value="1"/>
</dbReference>
<dbReference type="GO" id="GO:0046872">
    <property type="term" value="F:metal ion binding"/>
    <property type="evidence" value="ECO:0007669"/>
    <property type="project" value="UniProtKB-KW"/>
</dbReference>
<evidence type="ECO:0000313" key="8">
    <source>
        <dbReference type="EMBL" id="RKP56728.1"/>
    </source>
</evidence>
<evidence type="ECO:0000256" key="6">
    <source>
        <dbReference type="RuleBase" id="RU003797"/>
    </source>
</evidence>
<comment type="similarity">
    <text evidence="6">Belongs to the UPF0758 family.</text>
</comment>
<name>A0A494Y3Y1_9BURK</name>
<dbReference type="Pfam" id="PF20582">
    <property type="entry name" value="UPF0758_N"/>
    <property type="match status" value="1"/>
</dbReference>
<dbReference type="Gene3D" id="1.10.150.20">
    <property type="entry name" value="5' to 3' exonuclease, C-terminal subdomain"/>
    <property type="match status" value="1"/>
</dbReference>
<dbReference type="InterPro" id="IPR010994">
    <property type="entry name" value="RuvA_2-like"/>
</dbReference>
<gene>
    <name evidence="8" type="ORF">D7S86_10355</name>
</gene>
<reference evidence="8 9" key="1">
    <citation type="submission" date="2018-10" db="EMBL/GenBank/DDBJ databases">
        <title>Robbsia sp. DHC34, isolated from soil.</title>
        <authorList>
            <person name="Gao Z.-H."/>
            <person name="Qiu L.-H."/>
        </authorList>
    </citation>
    <scope>NUCLEOTIDE SEQUENCE [LARGE SCALE GENOMIC DNA]</scope>
    <source>
        <strain evidence="8 9">DHC34</strain>
    </source>
</reference>
<keyword evidence="9" id="KW-1185">Reference proteome</keyword>
<dbReference type="AlphaFoldDB" id="A0A494Y3Y1"/>
<dbReference type="Proteomes" id="UP000270342">
    <property type="component" value="Unassembled WGS sequence"/>
</dbReference>
<dbReference type="EMBL" id="RBZU01000003">
    <property type="protein sequence ID" value="RKP56728.1"/>
    <property type="molecule type" value="Genomic_DNA"/>
</dbReference>
<dbReference type="CDD" id="cd08071">
    <property type="entry name" value="MPN_DUF2466"/>
    <property type="match status" value="1"/>
</dbReference>
<keyword evidence="1" id="KW-0645">Protease</keyword>
<accession>A0A494Y3Y1</accession>
<keyword evidence="2" id="KW-0479">Metal-binding</keyword>
<evidence type="ECO:0000256" key="1">
    <source>
        <dbReference type="ARBA" id="ARBA00022670"/>
    </source>
</evidence>
<dbReference type="InterPro" id="IPR001405">
    <property type="entry name" value="UPF0758"/>
</dbReference>
<dbReference type="InterPro" id="IPR020891">
    <property type="entry name" value="UPF0758_CS"/>
</dbReference>
<dbReference type="NCBIfam" id="NF000642">
    <property type="entry name" value="PRK00024.1"/>
    <property type="match status" value="1"/>
</dbReference>
<dbReference type="GO" id="GO:0006508">
    <property type="term" value="P:proteolysis"/>
    <property type="evidence" value="ECO:0007669"/>
    <property type="project" value="UniProtKB-KW"/>
</dbReference>
<evidence type="ECO:0000313" key="9">
    <source>
        <dbReference type="Proteomes" id="UP000270342"/>
    </source>
</evidence>
<dbReference type="Pfam" id="PF04002">
    <property type="entry name" value="RadC"/>
    <property type="match status" value="1"/>
</dbReference>
<keyword evidence="3" id="KW-0378">Hydrolase</keyword>
<proteinExistence type="inferred from homology"/>
<sequence length="314" mass="34186">MRAVSMTVMQCSAKNEAHEACAKTRIVSEAPRDRRAFGMQGGITMDPQDTIGTAFGAEQGRRDHAASEPARAPLLARGGLRPRARRGRATFAGFDRVRADLPRERLATQGPEALTDAQLLAIFLGTGPAGTDVFEVAETLLRRFGSLRGVLSAAPAALRQVHGIGPAKMSLLRAIGIAAQRALADEMRTSQASMTPETIQSFMKLWIGSRPHEVFVCIYLDARHRMLHYEECSRGGLTRTAVHPRELARNALDWNAASVIVGHNHPSGDAEPSPSDRELTRELARTFETIEVTLLDHIVVGAGSVVSFHERGWL</sequence>
<comment type="caution">
    <text evidence="8">The sequence shown here is derived from an EMBL/GenBank/DDBJ whole genome shotgun (WGS) entry which is preliminary data.</text>
</comment>
<dbReference type="InterPro" id="IPR046778">
    <property type="entry name" value="UPF0758_N"/>
</dbReference>
<dbReference type="PROSITE" id="PS50249">
    <property type="entry name" value="MPN"/>
    <property type="match status" value="1"/>
</dbReference>
<organism evidence="8 9">
    <name type="scientific">Pararobbsia silviterrae</name>
    <dbReference type="NCBI Taxonomy" id="1792498"/>
    <lineage>
        <taxon>Bacteria</taxon>
        <taxon>Pseudomonadati</taxon>
        <taxon>Pseudomonadota</taxon>
        <taxon>Betaproteobacteria</taxon>
        <taxon>Burkholderiales</taxon>
        <taxon>Burkholderiaceae</taxon>
        <taxon>Pararobbsia</taxon>
    </lineage>
</organism>
<evidence type="ECO:0000259" key="7">
    <source>
        <dbReference type="PROSITE" id="PS50249"/>
    </source>
</evidence>
<evidence type="ECO:0000256" key="4">
    <source>
        <dbReference type="ARBA" id="ARBA00022833"/>
    </source>
</evidence>